<dbReference type="Proteomes" id="UP000321570">
    <property type="component" value="Unassembled WGS sequence"/>
</dbReference>
<dbReference type="Gene3D" id="1.25.40.180">
    <property type="match status" value="1"/>
</dbReference>
<dbReference type="GO" id="GO:0003743">
    <property type="term" value="F:translation initiation factor activity"/>
    <property type="evidence" value="ECO:0007669"/>
    <property type="project" value="TreeGrafter"/>
</dbReference>
<dbReference type="SUPFAM" id="SSF51161">
    <property type="entry name" value="Trimeric LpxA-like enzymes"/>
    <property type="match status" value="1"/>
</dbReference>
<feature type="region of interest" description="Disordered" evidence="3">
    <location>
        <begin position="708"/>
        <end position="740"/>
    </location>
</feature>
<dbReference type="InterPro" id="IPR011004">
    <property type="entry name" value="Trimer_LpxA-like_sf"/>
</dbReference>
<dbReference type="SUPFAM" id="SSF53448">
    <property type="entry name" value="Nucleotide-diphospho-sugar transferases"/>
    <property type="match status" value="1"/>
</dbReference>
<organism evidence="5 6">
    <name type="scientific">Hymenolepis diminuta</name>
    <name type="common">Rat tapeworm</name>
    <dbReference type="NCBI Taxonomy" id="6216"/>
    <lineage>
        <taxon>Eukaryota</taxon>
        <taxon>Metazoa</taxon>
        <taxon>Spiralia</taxon>
        <taxon>Lophotrochozoa</taxon>
        <taxon>Platyhelminthes</taxon>
        <taxon>Cestoda</taxon>
        <taxon>Eucestoda</taxon>
        <taxon>Cyclophyllidea</taxon>
        <taxon>Hymenolepididae</taxon>
        <taxon>Hymenolepis</taxon>
    </lineage>
</organism>
<evidence type="ECO:0000256" key="2">
    <source>
        <dbReference type="ARBA" id="ARBA00044345"/>
    </source>
</evidence>
<dbReference type="Gene3D" id="3.90.550.10">
    <property type="entry name" value="Spore Coat Polysaccharide Biosynthesis Protein SpsA, Chain A"/>
    <property type="match status" value="1"/>
</dbReference>
<dbReference type="GO" id="GO:0005085">
    <property type="term" value="F:guanyl-nucleotide exchange factor activity"/>
    <property type="evidence" value="ECO:0007669"/>
    <property type="project" value="InterPro"/>
</dbReference>
<evidence type="ECO:0000256" key="1">
    <source>
        <dbReference type="ARBA" id="ARBA00044144"/>
    </source>
</evidence>
<dbReference type="InterPro" id="IPR016024">
    <property type="entry name" value="ARM-type_fold"/>
</dbReference>
<dbReference type="InterPro" id="IPR044123">
    <property type="entry name" value="W2_eIF2B_epsilon"/>
</dbReference>
<evidence type="ECO:0000259" key="4">
    <source>
        <dbReference type="PROSITE" id="PS51363"/>
    </source>
</evidence>
<dbReference type="SUPFAM" id="SSF48371">
    <property type="entry name" value="ARM repeat"/>
    <property type="match status" value="1"/>
</dbReference>
<proteinExistence type="predicted"/>
<feature type="non-terminal residue" evidence="5">
    <location>
        <position position="740"/>
    </location>
</feature>
<dbReference type="InterPro" id="IPR003307">
    <property type="entry name" value="W2_domain"/>
</dbReference>
<name>A0A564XW28_HYMDI</name>
<dbReference type="Gene3D" id="2.160.10.10">
    <property type="entry name" value="Hexapeptide repeat proteins"/>
    <property type="match status" value="1"/>
</dbReference>
<dbReference type="AlphaFoldDB" id="A0A564XW28"/>
<dbReference type="CDD" id="cd11558">
    <property type="entry name" value="W2_eIF2B_epsilon"/>
    <property type="match status" value="1"/>
</dbReference>
<dbReference type="GO" id="GO:0005851">
    <property type="term" value="C:eukaryotic translation initiation factor 2B complex"/>
    <property type="evidence" value="ECO:0007669"/>
    <property type="project" value="TreeGrafter"/>
</dbReference>
<dbReference type="SMART" id="SM00515">
    <property type="entry name" value="eIF5C"/>
    <property type="match status" value="1"/>
</dbReference>
<keyword evidence="6" id="KW-1185">Reference proteome</keyword>
<protein>
    <recommendedName>
        <fullName evidence="1">Translation initiation factor eIF2B subunit epsilon</fullName>
    </recommendedName>
    <alternativeName>
        <fullName evidence="2">eIF2B GDP-GTP exchange factor subunit epsilon</fullName>
    </alternativeName>
</protein>
<dbReference type="GO" id="GO:0031369">
    <property type="term" value="F:translation initiation factor binding"/>
    <property type="evidence" value="ECO:0007669"/>
    <property type="project" value="InterPro"/>
</dbReference>
<evidence type="ECO:0000313" key="6">
    <source>
        <dbReference type="Proteomes" id="UP000321570"/>
    </source>
</evidence>
<dbReference type="PROSITE" id="PS51363">
    <property type="entry name" value="W2"/>
    <property type="match status" value="1"/>
</dbReference>
<feature type="region of interest" description="Disordered" evidence="3">
    <location>
        <begin position="517"/>
        <end position="538"/>
    </location>
</feature>
<dbReference type="PANTHER" id="PTHR45887">
    <property type="entry name" value="TRANSLATION INITIATION FACTOR EIF-2B SUBUNIT EPSILON"/>
    <property type="match status" value="1"/>
</dbReference>
<evidence type="ECO:0000313" key="5">
    <source>
        <dbReference type="EMBL" id="VUZ39242.1"/>
    </source>
</evidence>
<dbReference type="InterPro" id="IPR029044">
    <property type="entry name" value="Nucleotide-diphossugar_trans"/>
</dbReference>
<gene>
    <name evidence="5" type="ORF">WMSIL1_LOCUS564</name>
</gene>
<feature type="compositionally biased region" description="Basic and acidic residues" evidence="3">
    <location>
        <begin position="722"/>
        <end position="740"/>
    </location>
</feature>
<reference evidence="5 6" key="1">
    <citation type="submission" date="2019-07" db="EMBL/GenBank/DDBJ databases">
        <authorList>
            <person name="Jastrzebski P J."/>
            <person name="Paukszto L."/>
            <person name="Jastrzebski P J."/>
        </authorList>
    </citation>
    <scope>NUCLEOTIDE SEQUENCE [LARGE SCALE GENOMIC DNA]</scope>
    <source>
        <strain evidence="5 6">WMS-il1</strain>
    </source>
</reference>
<feature type="compositionally biased region" description="Acidic residues" evidence="3">
    <location>
        <begin position="710"/>
        <end position="721"/>
    </location>
</feature>
<dbReference type="PANTHER" id="PTHR45887:SF1">
    <property type="entry name" value="TRANSLATION INITIATION FACTOR EIF-2B SUBUNIT EPSILON"/>
    <property type="match status" value="1"/>
</dbReference>
<evidence type="ECO:0000256" key="3">
    <source>
        <dbReference type="SAM" id="MobiDB-lite"/>
    </source>
</evidence>
<accession>A0A564XW28</accession>
<feature type="domain" description="W2" evidence="4">
    <location>
        <begin position="532"/>
        <end position="715"/>
    </location>
</feature>
<dbReference type="InterPro" id="IPR051956">
    <property type="entry name" value="eIF2B_epsilon"/>
</dbReference>
<dbReference type="Pfam" id="PF02020">
    <property type="entry name" value="W2"/>
    <property type="match status" value="1"/>
</dbReference>
<sequence length="740" mass="83992">MPPKKQKDKNSTGADKNFEALRTAVIVAELNADRFMPLSHWMPTCLLSLGNTPLLHISLNRLLLNGFQKIVIFACTHKDSIERFVEESGYRTRFPFVDIRVFDGYGCKSLGEVMRDIDNNSLLHEVENFVCIPADLVTDISLMEQLNNFSELRKQNPNIAIGMVFASRPDFLPQEYEYTQVTYNAETNVLVNFRRALAPTKMISTIGNSSLKYRRDLFDSRILLCSKHIPVQFQGNFDFLTIDDLVNEFLLNEDVMSYQTHIQVLPARTIVLPVAPCLKHLLLFNFSFLNRMGSRQIHPPCFFVCESTIRNESVERGQPYSLSPQIFAYKSCNIHSSVKLLGHVFIGRNVIIRSGCVLIDVVIDDNCTIDKNTLIQSTVIMGGVHISSNVKITSSWLFTGACIHDGVELGPDCFVGPPLQCETPKCPHKNRLCIERVDGEEFPEGSVIIQSSEEDAEHPWMVCQPQDNSDSVSIKSFDSSDEEGFENSEKKNIFLLKSGNLWRTNWLKKMTRSRSSSSESISLSSNRREKITVPENDDDDNIINELANTLKDGVEKKKLPKDICTEITCLKHATGITIDDLIFLLTKAIFKLGSESENGEVLTALKVWKNVEQCVVRYTPIVRNFIERSASGEALCLQAAEENCCLDRRFMEMSPRLFHHLYEQDIVSEEAINSWVKNSKMLEDPESIREAEKLRERLKAFLDWLNTAESESEDEEQDSEEGGNHSDNEINVKDGHNKDC</sequence>
<dbReference type="EMBL" id="CABIJS010000011">
    <property type="protein sequence ID" value="VUZ39242.1"/>
    <property type="molecule type" value="Genomic_DNA"/>
</dbReference>